<gene>
    <name evidence="1" type="ORF">TL16_g05014</name>
</gene>
<protein>
    <submittedName>
        <fullName evidence="1">Uncharacterized protein</fullName>
    </submittedName>
</protein>
<dbReference type="AlphaFoldDB" id="A0A9W7AF66"/>
<evidence type="ECO:0000313" key="1">
    <source>
        <dbReference type="EMBL" id="GMH68820.1"/>
    </source>
</evidence>
<proteinExistence type="predicted"/>
<dbReference type="EMBL" id="BLQM01000143">
    <property type="protein sequence ID" value="GMH68820.1"/>
    <property type="molecule type" value="Genomic_DNA"/>
</dbReference>
<name>A0A9W7AF66_9STRA</name>
<reference evidence="2" key="1">
    <citation type="journal article" date="2023" name="Commun. Biol.">
        <title>Genome analysis of Parmales, the sister group of diatoms, reveals the evolutionary specialization of diatoms from phago-mixotrophs to photoautotrophs.</title>
        <authorList>
            <person name="Ban H."/>
            <person name="Sato S."/>
            <person name="Yoshikawa S."/>
            <person name="Yamada K."/>
            <person name="Nakamura Y."/>
            <person name="Ichinomiya M."/>
            <person name="Sato N."/>
            <person name="Blanc-Mathieu R."/>
            <person name="Endo H."/>
            <person name="Kuwata A."/>
            <person name="Ogata H."/>
        </authorList>
    </citation>
    <scope>NUCLEOTIDE SEQUENCE [LARGE SCALE GENOMIC DNA]</scope>
</reference>
<dbReference type="Proteomes" id="UP001162640">
    <property type="component" value="Unassembled WGS sequence"/>
</dbReference>
<organism evidence="1 2">
    <name type="scientific">Triparma laevis f. inornata</name>
    <dbReference type="NCBI Taxonomy" id="1714386"/>
    <lineage>
        <taxon>Eukaryota</taxon>
        <taxon>Sar</taxon>
        <taxon>Stramenopiles</taxon>
        <taxon>Ochrophyta</taxon>
        <taxon>Bolidophyceae</taxon>
        <taxon>Parmales</taxon>
        <taxon>Triparmaceae</taxon>
        <taxon>Triparma</taxon>
    </lineage>
</organism>
<sequence length="180" mass="21524">MDKAGELMEQSQEARREAIRHVCCTFFILFTHVLRGTVTCWNDPKHKAHDQVKLQEDKWNGVRNTKSSRFDDKIGTLWKEYQAFMDCCEDAPWGPNVKMKMKYYFWLLLRSHVFERQSNVSPEQWLVALLLKDPFVMGFYSLRLLQEQANRARQHWAKYRRKECEYESCGKNKENMKSCA</sequence>
<accession>A0A9W7AF66</accession>
<comment type="caution">
    <text evidence="1">The sequence shown here is derived from an EMBL/GenBank/DDBJ whole genome shotgun (WGS) entry which is preliminary data.</text>
</comment>
<evidence type="ECO:0000313" key="2">
    <source>
        <dbReference type="Proteomes" id="UP001162640"/>
    </source>
</evidence>